<comment type="caution">
    <text evidence="2">The sequence shown here is derived from an EMBL/GenBank/DDBJ whole genome shotgun (WGS) entry which is preliminary data.</text>
</comment>
<evidence type="ECO:0000256" key="1">
    <source>
        <dbReference type="SAM" id="MobiDB-lite"/>
    </source>
</evidence>
<protein>
    <recommendedName>
        <fullName evidence="4">TPX2 central domain-containing protein</fullName>
    </recommendedName>
</protein>
<proteinExistence type="predicted"/>
<evidence type="ECO:0000313" key="3">
    <source>
        <dbReference type="Proteomes" id="UP000696485"/>
    </source>
</evidence>
<dbReference type="AlphaFoldDB" id="A0A9P5SWA4"/>
<feature type="region of interest" description="Disordered" evidence="1">
    <location>
        <begin position="451"/>
        <end position="485"/>
    </location>
</feature>
<reference evidence="2" key="1">
    <citation type="journal article" date="2020" name="Fungal Divers.">
        <title>Resolving the Mortierellaceae phylogeny through synthesis of multi-gene phylogenetics and phylogenomics.</title>
        <authorList>
            <person name="Vandepol N."/>
            <person name="Liber J."/>
            <person name="Desiro A."/>
            <person name="Na H."/>
            <person name="Kennedy M."/>
            <person name="Barry K."/>
            <person name="Grigoriev I.V."/>
            <person name="Miller A.N."/>
            <person name="O'Donnell K."/>
            <person name="Stajich J.E."/>
            <person name="Bonito G."/>
        </authorList>
    </citation>
    <scope>NUCLEOTIDE SEQUENCE</scope>
    <source>
        <strain evidence="2">NVP1</strain>
    </source>
</reference>
<organism evidence="2 3">
    <name type="scientific">Podila minutissima</name>
    <dbReference type="NCBI Taxonomy" id="64525"/>
    <lineage>
        <taxon>Eukaryota</taxon>
        <taxon>Fungi</taxon>
        <taxon>Fungi incertae sedis</taxon>
        <taxon>Mucoromycota</taxon>
        <taxon>Mortierellomycotina</taxon>
        <taxon>Mortierellomycetes</taxon>
        <taxon>Mortierellales</taxon>
        <taxon>Mortierellaceae</taxon>
        <taxon>Podila</taxon>
    </lineage>
</organism>
<keyword evidence="3" id="KW-1185">Reference proteome</keyword>
<accession>A0A9P5SWA4</accession>
<dbReference type="EMBL" id="JAAAUY010000037">
    <property type="protein sequence ID" value="KAF9337095.1"/>
    <property type="molecule type" value="Genomic_DNA"/>
</dbReference>
<feature type="region of interest" description="Disordered" evidence="1">
    <location>
        <begin position="14"/>
        <end position="140"/>
    </location>
</feature>
<sequence>MSGFMSKASFVAKSVPTTTNSDTNATASTAPPGPSLFVTSTAGSKPFLNDTIGTRGAKDDNPFIELPVRKLFKPQRASSSTGRQAPGGGPTTSMFGRSRILQKSVAGKSLSAKSISGQGSSSSKVEKDDQKIGARNNNKQRLVLTRVYPINSTARFSGASSSNNESSDPVASAVIVTSHPVFNSGTTSAPTPTRHISSAEADDNDHPFSQSSLYYHPSTTPKAPPPNREYYQNLTKVAAPRFPEKTYDDHQGKDTSMETDNIVSEQSHALMQDPPQRTVLPSSNVMAFARKSIMKHASSSPHSIFRKFNKNKSDTDTIDIADALPTEPVHSSPQEISLNTEAPLGYNARMEIDHQPTTTVQPQVPRTIKPSDGFFVFQSQPKPDIPAKPVTTETKAKSRSRPTERPVFSHSVLDFSKQPDPKKRDIPNSTPILTQDRHKLMDTSGLVLIPRPTLDPIPPREPQVMGTSTQSSDVDSPDSTDSTRTFDLRAALRMDSARLRYNLPGLTAVLTPPSPPSKQRSSPYSVPSAHDREGLRFKRLTQFKARPLNPKVFTSAGDLGVPKIPKQPLTVPVSPVFSRRRVKTVTGSINTAAATRLQNVIGAAKAEALQGAKQVLIVPPPRTRAGPQALAPKTGTTIPHGLKAKSLRRPTVPTRPVPFQFATTELQRKRALFEPTTAEPRRELETFGPSR</sequence>
<feature type="compositionally biased region" description="Basic and acidic residues" evidence="1">
    <location>
        <begin position="417"/>
        <end position="426"/>
    </location>
</feature>
<feature type="compositionally biased region" description="Polar residues" evidence="1">
    <location>
        <begin position="181"/>
        <end position="196"/>
    </location>
</feature>
<feature type="region of interest" description="Disordered" evidence="1">
    <location>
        <begin position="379"/>
        <end position="435"/>
    </location>
</feature>
<gene>
    <name evidence="2" type="ORF">BG006_006273</name>
</gene>
<evidence type="ECO:0008006" key="4">
    <source>
        <dbReference type="Google" id="ProtNLM"/>
    </source>
</evidence>
<dbReference type="Proteomes" id="UP000696485">
    <property type="component" value="Unassembled WGS sequence"/>
</dbReference>
<feature type="compositionally biased region" description="Low complexity" evidence="1">
    <location>
        <begin position="109"/>
        <end position="123"/>
    </location>
</feature>
<feature type="compositionally biased region" description="Polar residues" evidence="1">
    <location>
        <begin position="207"/>
        <end position="221"/>
    </location>
</feature>
<feature type="compositionally biased region" description="Low complexity" evidence="1">
    <location>
        <begin position="467"/>
        <end position="483"/>
    </location>
</feature>
<feature type="region of interest" description="Disordered" evidence="1">
    <location>
        <begin position="181"/>
        <end position="228"/>
    </location>
</feature>
<name>A0A9P5SWA4_9FUNG</name>
<evidence type="ECO:0000313" key="2">
    <source>
        <dbReference type="EMBL" id="KAF9337095.1"/>
    </source>
</evidence>
<feature type="compositionally biased region" description="Low complexity" evidence="1">
    <location>
        <begin position="16"/>
        <end position="30"/>
    </location>
</feature>
<feature type="region of interest" description="Disordered" evidence="1">
    <location>
        <begin position="506"/>
        <end position="533"/>
    </location>
</feature>